<feature type="transmembrane region" description="Helical" evidence="9">
    <location>
        <begin position="188"/>
        <end position="215"/>
    </location>
</feature>
<feature type="domain" description="Cation/H+ exchanger transmembrane" evidence="10">
    <location>
        <begin position="24"/>
        <end position="394"/>
    </location>
</feature>
<evidence type="ECO:0000256" key="1">
    <source>
        <dbReference type="ARBA" id="ARBA00004651"/>
    </source>
</evidence>
<reference evidence="12" key="1">
    <citation type="journal article" date="2019" name="Int. J. Syst. Evol. Microbiol.">
        <title>The Global Catalogue of Microorganisms (GCM) 10K type strain sequencing project: providing services to taxonomists for standard genome sequencing and annotation.</title>
        <authorList>
            <consortium name="The Broad Institute Genomics Platform"/>
            <consortium name="The Broad Institute Genome Sequencing Center for Infectious Disease"/>
            <person name="Wu L."/>
            <person name="Ma J."/>
        </authorList>
    </citation>
    <scope>NUCLEOTIDE SEQUENCE [LARGE SCALE GENOMIC DNA]</scope>
    <source>
        <strain evidence="12">CCUG 43114</strain>
    </source>
</reference>
<feature type="transmembrane region" description="Helical" evidence="9">
    <location>
        <begin position="227"/>
        <end position="244"/>
    </location>
</feature>
<keyword evidence="2" id="KW-0813">Transport</keyword>
<evidence type="ECO:0000256" key="8">
    <source>
        <dbReference type="SAM" id="MobiDB-lite"/>
    </source>
</evidence>
<evidence type="ECO:0000256" key="2">
    <source>
        <dbReference type="ARBA" id="ARBA00022448"/>
    </source>
</evidence>
<feature type="region of interest" description="Disordered" evidence="8">
    <location>
        <begin position="414"/>
        <end position="435"/>
    </location>
</feature>
<evidence type="ECO:0000256" key="5">
    <source>
        <dbReference type="ARBA" id="ARBA00022989"/>
    </source>
</evidence>
<evidence type="ECO:0000256" key="3">
    <source>
        <dbReference type="ARBA" id="ARBA00022449"/>
    </source>
</evidence>
<proteinExistence type="predicted"/>
<feature type="transmembrane region" description="Helical" evidence="9">
    <location>
        <begin position="36"/>
        <end position="55"/>
    </location>
</feature>
<keyword evidence="7 9" id="KW-0472">Membrane</keyword>
<evidence type="ECO:0000256" key="6">
    <source>
        <dbReference type="ARBA" id="ARBA00023065"/>
    </source>
</evidence>
<dbReference type="InterPro" id="IPR006153">
    <property type="entry name" value="Cation/H_exchanger_TM"/>
</dbReference>
<feature type="transmembrane region" description="Helical" evidence="9">
    <location>
        <begin position="287"/>
        <end position="306"/>
    </location>
</feature>
<feature type="transmembrane region" description="Helical" evidence="9">
    <location>
        <begin position="312"/>
        <end position="333"/>
    </location>
</feature>
<feature type="transmembrane region" description="Helical" evidence="9">
    <location>
        <begin position="373"/>
        <end position="397"/>
    </location>
</feature>
<feature type="transmembrane region" description="Helical" evidence="9">
    <location>
        <begin position="340"/>
        <end position="361"/>
    </location>
</feature>
<feature type="transmembrane region" description="Helical" evidence="9">
    <location>
        <begin position="250"/>
        <end position="266"/>
    </location>
</feature>
<evidence type="ECO:0000256" key="4">
    <source>
        <dbReference type="ARBA" id="ARBA00022692"/>
    </source>
</evidence>
<evidence type="ECO:0000259" key="10">
    <source>
        <dbReference type="Pfam" id="PF00999"/>
    </source>
</evidence>
<accession>A0ABW0GH31</accession>
<feature type="transmembrane region" description="Helical" evidence="9">
    <location>
        <begin position="6"/>
        <end position="24"/>
    </location>
</feature>
<evidence type="ECO:0000256" key="9">
    <source>
        <dbReference type="SAM" id="Phobius"/>
    </source>
</evidence>
<feature type="transmembrane region" description="Helical" evidence="9">
    <location>
        <begin position="91"/>
        <end position="113"/>
    </location>
</feature>
<organism evidence="11 12">
    <name type="scientific">Aquipuribacter nitratireducens</name>
    <dbReference type="NCBI Taxonomy" id="650104"/>
    <lineage>
        <taxon>Bacteria</taxon>
        <taxon>Bacillati</taxon>
        <taxon>Actinomycetota</taxon>
        <taxon>Actinomycetes</taxon>
        <taxon>Micrococcales</taxon>
        <taxon>Intrasporangiaceae</taxon>
        <taxon>Aquipuribacter</taxon>
    </lineage>
</organism>
<keyword evidence="6" id="KW-0406">Ion transport</keyword>
<dbReference type="Pfam" id="PF00999">
    <property type="entry name" value="Na_H_Exchanger"/>
    <property type="match status" value="1"/>
</dbReference>
<feature type="transmembrane region" description="Helical" evidence="9">
    <location>
        <begin position="153"/>
        <end position="176"/>
    </location>
</feature>
<keyword evidence="5 9" id="KW-1133">Transmembrane helix</keyword>
<name>A0ABW0GH31_9MICO</name>
<gene>
    <name evidence="11" type="ORF">ACFPJ6_00465</name>
</gene>
<comment type="caution">
    <text evidence="11">The sequence shown here is derived from an EMBL/GenBank/DDBJ whole genome shotgun (WGS) entry which is preliminary data.</text>
</comment>
<dbReference type="Proteomes" id="UP001596122">
    <property type="component" value="Unassembled WGS sequence"/>
</dbReference>
<sequence length="435" mass="44734">MEESSLAAQFAVLAAGVVAFAVVSRRTAPWPLTMPMVFAAFGLLCAVTGLVRLGVEPTATAVLAELALGVILFVDAARIDVRALARERGLPLRLLGLGLPLTLLLGAVVMWAVAPGLGLLGALLLAAILAPTDAALGLAVVEDPAVPQRVRQGLTVESGLNDGLVLPVVLFCLAALGGGDGAGEGPAYWAAFVLGQVGGGTLLGIGVGALGGWALARAARAGWVEGLWRQLGTLALAGLTLAAAETLGTNGFIAAFVAGLAVGVVSRRVGHTGDSAPTEYTEDTGQLLAVVAFFAFGNVLLAEFAVDLTWQVAVLALFSLTLMRLVPVAVSLLGSRARRATVLFVGWFGPRGLASILFGLLVLEAEVPASEELFSVVTWTVAASIVLHGASASWGAARYGRWYARVRRDMPAEQAAGMPEAGSAMAHRPRRGRAR</sequence>
<dbReference type="PANTHER" id="PTHR32507">
    <property type="entry name" value="NA(+)/H(+) ANTIPORTER 1"/>
    <property type="match status" value="1"/>
</dbReference>
<evidence type="ECO:0000313" key="12">
    <source>
        <dbReference type="Proteomes" id="UP001596122"/>
    </source>
</evidence>
<dbReference type="PANTHER" id="PTHR32507:SF8">
    <property type="entry name" value="CNH1P"/>
    <property type="match status" value="1"/>
</dbReference>
<feature type="transmembrane region" description="Helical" evidence="9">
    <location>
        <begin position="119"/>
        <end position="141"/>
    </location>
</feature>
<dbReference type="RefSeq" id="WP_340266689.1">
    <property type="nucleotide sequence ID" value="NZ_JBBEOG010000001.1"/>
</dbReference>
<feature type="transmembrane region" description="Helical" evidence="9">
    <location>
        <begin position="61"/>
        <end position="79"/>
    </location>
</feature>
<keyword evidence="12" id="KW-1185">Reference proteome</keyword>
<evidence type="ECO:0000313" key="11">
    <source>
        <dbReference type="EMBL" id="MFC5379253.1"/>
    </source>
</evidence>
<protein>
    <submittedName>
        <fullName evidence="11">Cation:proton antiporter</fullName>
    </submittedName>
</protein>
<comment type="subcellular location">
    <subcellularLocation>
        <location evidence="1">Cell membrane</location>
        <topology evidence="1">Multi-pass membrane protein</topology>
    </subcellularLocation>
</comment>
<dbReference type="EMBL" id="JBHSLD010000001">
    <property type="protein sequence ID" value="MFC5379253.1"/>
    <property type="molecule type" value="Genomic_DNA"/>
</dbReference>
<keyword evidence="3" id="KW-0050">Antiport</keyword>
<evidence type="ECO:0000256" key="7">
    <source>
        <dbReference type="ARBA" id="ARBA00023136"/>
    </source>
</evidence>
<keyword evidence="4 9" id="KW-0812">Transmembrane</keyword>